<protein>
    <submittedName>
        <fullName evidence="2">Glycosyltransferase</fullName>
    </submittedName>
</protein>
<dbReference type="PANTHER" id="PTHR43685:SF2">
    <property type="entry name" value="GLYCOSYLTRANSFERASE 2-LIKE DOMAIN-CONTAINING PROTEIN"/>
    <property type="match status" value="1"/>
</dbReference>
<name>A0A5C7SFB1_THASP</name>
<dbReference type="Pfam" id="PF00535">
    <property type="entry name" value="Glycos_transf_2"/>
    <property type="match status" value="1"/>
</dbReference>
<dbReference type="InterPro" id="IPR001173">
    <property type="entry name" value="Glyco_trans_2-like"/>
</dbReference>
<organism evidence="2 3">
    <name type="scientific">Thauera aminoaromatica</name>
    <dbReference type="NCBI Taxonomy" id="164330"/>
    <lineage>
        <taxon>Bacteria</taxon>
        <taxon>Pseudomonadati</taxon>
        <taxon>Pseudomonadota</taxon>
        <taxon>Betaproteobacteria</taxon>
        <taxon>Rhodocyclales</taxon>
        <taxon>Zoogloeaceae</taxon>
        <taxon>Thauera</taxon>
    </lineage>
</organism>
<evidence type="ECO:0000259" key="1">
    <source>
        <dbReference type="Pfam" id="PF00535"/>
    </source>
</evidence>
<keyword evidence="2" id="KW-0808">Transferase</keyword>
<gene>
    <name evidence="2" type="ORF">E6Q80_17500</name>
</gene>
<accession>A0A5C7SFB1</accession>
<sequence>MDGSTPFITVALCTHNHADRLARTLETLADLHPPGRPWELLVIDNGCTDATPALLARTAWHPAGVAVRVVREERLGLSNARNRALREARGEYLLFMDDDETPDPEWLRAYEQAMEAFEPDALGGRIEVFFEDGVRPRWLQDELLGFLGKLDHGEARWLDAPGTPIFGGNFAFRRGVFDTIGDFDARLGRMGKANIGGEDTEIYRRLLAHGCRVRWVPQAIIHHRIQTPKLRRGYFLDLHFRQGRTEGSAKRGSGRRIPPPYLIAQWLRALGRAAGLRLRTGADHSLRMEMNAAYFCGFLLGWMRDRG</sequence>
<dbReference type="Proteomes" id="UP000321192">
    <property type="component" value="Unassembled WGS sequence"/>
</dbReference>
<dbReference type="EMBL" id="SSFD01000284">
    <property type="protein sequence ID" value="TXH81261.1"/>
    <property type="molecule type" value="Genomic_DNA"/>
</dbReference>
<dbReference type="InterPro" id="IPR050834">
    <property type="entry name" value="Glycosyltransf_2"/>
</dbReference>
<dbReference type="InterPro" id="IPR029044">
    <property type="entry name" value="Nucleotide-diphossugar_trans"/>
</dbReference>
<dbReference type="Gene3D" id="3.90.550.10">
    <property type="entry name" value="Spore Coat Polysaccharide Biosynthesis Protein SpsA, Chain A"/>
    <property type="match status" value="1"/>
</dbReference>
<dbReference type="SUPFAM" id="SSF53448">
    <property type="entry name" value="Nucleotide-diphospho-sugar transferases"/>
    <property type="match status" value="1"/>
</dbReference>
<evidence type="ECO:0000313" key="2">
    <source>
        <dbReference type="EMBL" id="TXH81261.1"/>
    </source>
</evidence>
<comment type="caution">
    <text evidence="2">The sequence shown here is derived from an EMBL/GenBank/DDBJ whole genome shotgun (WGS) entry which is preliminary data.</text>
</comment>
<dbReference type="AlphaFoldDB" id="A0A5C7SFB1"/>
<dbReference type="GO" id="GO:0016740">
    <property type="term" value="F:transferase activity"/>
    <property type="evidence" value="ECO:0007669"/>
    <property type="project" value="UniProtKB-KW"/>
</dbReference>
<proteinExistence type="predicted"/>
<dbReference type="PANTHER" id="PTHR43685">
    <property type="entry name" value="GLYCOSYLTRANSFERASE"/>
    <property type="match status" value="1"/>
</dbReference>
<reference evidence="2 3" key="1">
    <citation type="submission" date="2018-09" db="EMBL/GenBank/DDBJ databases">
        <title>Metagenome Assembled Genomes from an Advanced Water Purification Facility.</title>
        <authorList>
            <person name="Stamps B.W."/>
            <person name="Spear J.R."/>
        </authorList>
    </citation>
    <scope>NUCLEOTIDE SEQUENCE [LARGE SCALE GENOMIC DNA]</scope>
    <source>
        <strain evidence="2">Bin_27_1</strain>
    </source>
</reference>
<feature type="domain" description="Glycosyltransferase 2-like" evidence="1">
    <location>
        <begin position="9"/>
        <end position="180"/>
    </location>
</feature>
<dbReference type="RefSeq" id="WP_276660785.1">
    <property type="nucleotide sequence ID" value="NZ_SSFD01000284.1"/>
</dbReference>
<evidence type="ECO:0000313" key="3">
    <source>
        <dbReference type="Proteomes" id="UP000321192"/>
    </source>
</evidence>